<dbReference type="RefSeq" id="WP_099334001.1">
    <property type="nucleotide sequence ID" value="NZ_CP042812.1"/>
</dbReference>
<protein>
    <recommendedName>
        <fullName evidence="3">Chromosome partitioning protein ParB</fullName>
    </recommendedName>
</protein>
<evidence type="ECO:0000313" key="1">
    <source>
        <dbReference type="EMBL" id="PHO10319.1"/>
    </source>
</evidence>
<name>A0ABX4LUY7_9BACT</name>
<gene>
    <name evidence="1" type="ORF">CPG37_04535</name>
</gene>
<proteinExistence type="predicted"/>
<organism evidence="1 2">
    <name type="scientific">Malaciobacter canalis</name>
    <dbReference type="NCBI Taxonomy" id="1912871"/>
    <lineage>
        <taxon>Bacteria</taxon>
        <taxon>Pseudomonadati</taxon>
        <taxon>Campylobacterota</taxon>
        <taxon>Epsilonproteobacteria</taxon>
        <taxon>Campylobacterales</taxon>
        <taxon>Arcobacteraceae</taxon>
        <taxon>Malaciobacter</taxon>
    </lineage>
</organism>
<evidence type="ECO:0000313" key="2">
    <source>
        <dbReference type="Proteomes" id="UP000221384"/>
    </source>
</evidence>
<evidence type="ECO:0008006" key="3">
    <source>
        <dbReference type="Google" id="ProtNLM"/>
    </source>
</evidence>
<dbReference type="Proteomes" id="UP000221384">
    <property type="component" value="Unassembled WGS sequence"/>
</dbReference>
<accession>A0ABX4LUY7</accession>
<sequence>MAGNNRGRPKSDDPKIKFDNVRLKTTTMFDIKMIAEELGINESVLVQTILENEMPKYKKLLGIEE</sequence>
<keyword evidence="2" id="KW-1185">Reference proteome</keyword>
<comment type="caution">
    <text evidence="1">The sequence shown here is derived from an EMBL/GenBank/DDBJ whole genome shotgun (WGS) entry which is preliminary data.</text>
</comment>
<reference evidence="1 2" key="1">
    <citation type="submission" date="2017-09" db="EMBL/GenBank/DDBJ databases">
        <authorList>
            <person name="Perez-Cataluna A."/>
            <person name="Figueras M.J."/>
            <person name="Salas-Masso N."/>
        </authorList>
    </citation>
    <scope>NUCLEOTIDE SEQUENCE [LARGE SCALE GENOMIC DNA]</scope>
    <source>
        <strain evidence="1 2">F138-33</strain>
    </source>
</reference>
<dbReference type="EMBL" id="NWVW01000004">
    <property type="protein sequence ID" value="PHO10319.1"/>
    <property type="molecule type" value="Genomic_DNA"/>
</dbReference>